<proteinExistence type="predicted"/>
<reference evidence="1 2" key="1">
    <citation type="journal article" date="2013" name="Proc. Natl. Acad. Sci. U.S.A.">
        <title>Improving the coverage of the cyanobacterial phylum using diversity-driven genome sequencing.</title>
        <authorList>
            <person name="Shih P.M."/>
            <person name="Wu D."/>
            <person name="Latifi A."/>
            <person name="Axen S.D."/>
            <person name="Fewer D.P."/>
            <person name="Talla E."/>
            <person name="Calteau A."/>
            <person name="Cai F."/>
            <person name="Tandeau de Marsac N."/>
            <person name="Rippka R."/>
            <person name="Herdman M."/>
            <person name="Sivonen K."/>
            <person name="Coursin T."/>
            <person name="Laurent T."/>
            <person name="Goodwin L."/>
            <person name="Nolan M."/>
            <person name="Davenport K.W."/>
            <person name="Han C.S."/>
            <person name="Rubin E.M."/>
            <person name="Eisen J.A."/>
            <person name="Woyke T."/>
            <person name="Gugger M."/>
            <person name="Kerfeld C.A."/>
        </authorList>
    </citation>
    <scope>NUCLEOTIDE SEQUENCE [LARGE SCALE GENOMIC DNA]</scope>
    <source>
        <strain evidence="1 2">PCC 7429</strain>
    </source>
</reference>
<comment type="caution">
    <text evidence="1">The sequence shown here is derived from an EMBL/GenBank/DDBJ whole genome shotgun (WGS) entry which is preliminary data.</text>
</comment>
<keyword evidence="2" id="KW-1185">Reference proteome</keyword>
<gene>
    <name evidence="1" type="ORF">Pse7429DRAFT_2124</name>
</gene>
<dbReference type="Proteomes" id="UP000011201">
    <property type="component" value="Unassembled WGS sequence"/>
</dbReference>
<protein>
    <submittedName>
        <fullName evidence="1">Uncharacterized protein</fullName>
    </submittedName>
</protein>
<evidence type="ECO:0000313" key="1">
    <source>
        <dbReference type="EMBL" id="ELS33501.1"/>
    </source>
</evidence>
<organism evidence="1 2">
    <name type="scientific">Pseudanabaena biceps PCC 7429</name>
    <dbReference type="NCBI Taxonomy" id="927668"/>
    <lineage>
        <taxon>Bacteria</taxon>
        <taxon>Bacillati</taxon>
        <taxon>Cyanobacteriota</taxon>
        <taxon>Cyanophyceae</taxon>
        <taxon>Pseudanabaenales</taxon>
        <taxon>Pseudanabaenaceae</taxon>
        <taxon>Pseudanabaena</taxon>
    </lineage>
</organism>
<evidence type="ECO:0000313" key="2">
    <source>
        <dbReference type="Proteomes" id="UP000011201"/>
    </source>
</evidence>
<sequence length="41" mass="4773">MLLISYFREIASTIRQFHAMAAVNYIRHKPRKRVAALRAAT</sequence>
<dbReference type="AlphaFoldDB" id="L8N1A5"/>
<name>L8N1A5_9CYAN</name>
<accession>L8N1A5</accession>
<dbReference type="EMBL" id="ALWB01000040">
    <property type="protein sequence ID" value="ELS33501.1"/>
    <property type="molecule type" value="Genomic_DNA"/>
</dbReference>
<feature type="non-terminal residue" evidence="1">
    <location>
        <position position="41"/>
    </location>
</feature>